<protein>
    <submittedName>
        <fullName evidence="1">Uncharacterized protein</fullName>
    </submittedName>
</protein>
<evidence type="ECO:0000313" key="2">
    <source>
        <dbReference type="Proteomes" id="UP000321378"/>
    </source>
</evidence>
<dbReference type="InterPro" id="IPR035416">
    <property type="entry name" value="DUF5376"/>
</dbReference>
<proteinExistence type="predicted"/>
<dbReference type="Proteomes" id="UP000321378">
    <property type="component" value="Chromosome"/>
</dbReference>
<name>A0A510KRH8_9FUSO</name>
<sequence>MKFKFSYYKVNDKKEVKPVCSSVNSKNEGNISCYLMDIEEDLEKADYVEYYKELLSRTYIGGRSVESWEGNVIGDKVFICFQYYPENRDSQAEISRKSMSVLLKKWIKFLEREPDLNYEEIVELPDNENPTVYSEAYFGTYETFLEKFEEGQQYEEDLLYTAFCNYEPEEKYKIVKFLLEKGASVKKKKGDGINLFFPLFSNISLDNRKTDLEITLDLCKILLERGESLSSIDMNTGESPLNCLFSTYGILYPDKKMAPLYNIVFSEPNLKILFKDKNGNTPLDIARKNGRDMGVKYIEEYIVKNNLTAE</sequence>
<dbReference type="SUPFAM" id="SSF48403">
    <property type="entry name" value="Ankyrin repeat"/>
    <property type="match status" value="1"/>
</dbReference>
<accession>A0A510KRH8</accession>
<reference evidence="1 2" key="1">
    <citation type="submission" date="2019-07" db="EMBL/GenBank/DDBJ databases">
        <title>Complete Genome Sequence of Leptotrichia trevisanii Strain JMUB3935.</title>
        <authorList>
            <person name="Watanabe S."/>
            <person name="Cui L."/>
        </authorList>
    </citation>
    <scope>NUCLEOTIDE SEQUENCE [LARGE SCALE GENOMIC DNA]</scope>
    <source>
        <strain evidence="1 2">JMUB3935</strain>
    </source>
</reference>
<organism evidence="1 2">
    <name type="scientific">Leptotrichia trevisanii</name>
    <dbReference type="NCBI Taxonomy" id="109328"/>
    <lineage>
        <taxon>Bacteria</taxon>
        <taxon>Fusobacteriati</taxon>
        <taxon>Fusobacteriota</taxon>
        <taxon>Fusobacteriia</taxon>
        <taxon>Fusobacteriales</taxon>
        <taxon>Leptotrichiaceae</taxon>
        <taxon>Leptotrichia</taxon>
    </lineage>
</organism>
<evidence type="ECO:0000313" key="1">
    <source>
        <dbReference type="EMBL" id="BBM53291.1"/>
    </source>
</evidence>
<gene>
    <name evidence="1" type="ORF">JMUB3935_2278</name>
</gene>
<dbReference type="AlphaFoldDB" id="A0A510KRH8"/>
<dbReference type="Pfam" id="PF17346">
    <property type="entry name" value="DUF5376"/>
    <property type="match status" value="1"/>
</dbReference>
<dbReference type="InterPro" id="IPR036770">
    <property type="entry name" value="Ankyrin_rpt-contain_sf"/>
</dbReference>
<dbReference type="Gene3D" id="1.25.40.20">
    <property type="entry name" value="Ankyrin repeat-containing domain"/>
    <property type="match status" value="1"/>
</dbReference>
<dbReference type="EMBL" id="AP019840">
    <property type="protein sequence ID" value="BBM53291.1"/>
    <property type="molecule type" value="Genomic_DNA"/>
</dbReference>
<dbReference type="RefSeq" id="WP_146997435.1">
    <property type="nucleotide sequence ID" value="NZ_AP019840.1"/>
</dbReference>